<gene>
    <name evidence="5" type="ORF">KBB96_17745</name>
</gene>
<evidence type="ECO:0000259" key="4">
    <source>
        <dbReference type="SMART" id="SM00560"/>
    </source>
</evidence>
<dbReference type="InterPro" id="IPR013320">
    <property type="entry name" value="ConA-like_dom_sf"/>
</dbReference>
<dbReference type="GO" id="GO:0016829">
    <property type="term" value="F:lyase activity"/>
    <property type="evidence" value="ECO:0007669"/>
    <property type="project" value="UniProtKB-KW"/>
</dbReference>
<reference evidence="5" key="1">
    <citation type="submission" date="2021-04" db="EMBL/GenBank/DDBJ databases">
        <title>Luteolibacter sp. 32A isolated from the skin of an Anderson's salamander (Ambystoma andersonii).</title>
        <authorList>
            <person name="Spergser J."/>
            <person name="Busse H.-J."/>
        </authorList>
    </citation>
    <scope>NUCLEOTIDE SEQUENCE</scope>
    <source>
        <strain evidence="5">32A</strain>
    </source>
</reference>
<keyword evidence="1" id="KW-0732">Signal</keyword>
<dbReference type="Proteomes" id="UP000676169">
    <property type="component" value="Chromosome"/>
</dbReference>
<dbReference type="InterPro" id="IPR008929">
    <property type="entry name" value="Chondroitin_lyas"/>
</dbReference>
<dbReference type="Gene3D" id="2.60.120.200">
    <property type="match status" value="1"/>
</dbReference>
<dbReference type="EMBL" id="CP073100">
    <property type="protein sequence ID" value="QUE50690.1"/>
    <property type="molecule type" value="Genomic_DNA"/>
</dbReference>
<dbReference type="InterPro" id="IPR008397">
    <property type="entry name" value="Alginate_lyase_dom"/>
</dbReference>
<dbReference type="AlphaFoldDB" id="A0A975G8J7"/>
<protein>
    <submittedName>
        <fullName evidence="5">Alginate lyase family protein</fullName>
    </submittedName>
</protein>
<accession>A0A975G8J7</accession>
<dbReference type="SUPFAM" id="SSF49899">
    <property type="entry name" value="Concanavalin A-like lectins/glucanases"/>
    <property type="match status" value="1"/>
</dbReference>
<dbReference type="SUPFAM" id="SSF48230">
    <property type="entry name" value="Chondroitin AC/alginate lyase"/>
    <property type="match status" value="1"/>
</dbReference>
<evidence type="ECO:0000256" key="2">
    <source>
        <dbReference type="ARBA" id="ARBA00023157"/>
    </source>
</evidence>
<evidence type="ECO:0000256" key="3">
    <source>
        <dbReference type="ARBA" id="ARBA00023239"/>
    </source>
</evidence>
<dbReference type="SMART" id="SM00560">
    <property type="entry name" value="LamGL"/>
    <property type="match status" value="1"/>
</dbReference>
<dbReference type="InterPro" id="IPR013783">
    <property type="entry name" value="Ig-like_fold"/>
</dbReference>
<dbReference type="Gene3D" id="2.60.40.10">
    <property type="entry name" value="Immunoglobulins"/>
    <property type="match status" value="1"/>
</dbReference>
<keyword evidence="2" id="KW-1015">Disulfide bond</keyword>
<keyword evidence="6" id="KW-1185">Reference proteome</keyword>
<dbReference type="KEGG" id="lamb:KBB96_17745"/>
<dbReference type="Pfam" id="PF13385">
    <property type="entry name" value="Laminin_G_3"/>
    <property type="match status" value="1"/>
</dbReference>
<proteinExistence type="predicted"/>
<evidence type="ECO:0000313" key="6">
    <source>
        <dbReference type="Proteomes" id="UP000676169"/>
    </source>
</evidence>
<evidence type="ECO:0000313" key="5">
    <source>
        <dbReference type="EMBL" id="QUE50690.1"/>
    </source>
</evidence>
<dbReference type="Pfam" id="PF05426">
    <property type="entry name" value="Alginate_lyase"/>
    <property type="match status" value="1"/>
</dbReference>
<name>A0A975G8J7_9BACT</name>
<feature type="domain" description="LamG-like jellyroll fold" evidence="4">
    <location>
        <begin position="512"/>
        <end position="649"/>
    </location>
</feature>
<dbReference type="InterPro" id="IPR006558">
    <property type="entry name" value="LamG-like"/>
</dbReference>
<dbReference type="RefSeq" id="WP_211630830.1">
    <property type="nucleotide sequence ID" value="NZ_CP073100.1"/>
</dbReference>
<dbReference type="GO" id="GO:0042597">
    <property type="term" value="C:periplasmic space"/>
    <property type="evidence" value="ECO:0007669"/>
    <property type="project" value="InterPro"/>
</dbReference>
<keyword evidence="3 5" id="KW-0456">Lyase</keyword>
<dbReference type="Gene3D" id="1.50.10.100">
    <property type="entry name" value="Chondroitin AC/alginate lyase"/>
    <property type="match status" value="1"/>
</dbReference>
<organism evidence="5 6">
    <name type="scientific">Luteolibacter ambystomatis</name>
    <dbReference type="NCBI Taxonomy" id="2824561"/>
    <lineage>
        <taxon>Bacteria</taxon>
        <taxon>Pseudomonadati</taxon>
        <taxon>Verrucomicrobiota</taxon>
        <taxon>Verrucomicrobiia</taxon>
        <taxon>Verrucomicrobiales</taxon>
        <taxon>Verrucomicrobiaceae</taxon>
        <taxon>Luteolibacter</taxon>
    </lineage>
</organism>
<sequence>MHTETDFTRMRAKVKSGQSPWKEGWDKLCASSQAQLNWKPRPTEIVVRGGQGQNFPLLFNDVHASYQLALRWKISGETSYADKAVEILNAWSGTMKELNGNADRFLGVGIYGYQFANAAEIMRTYPGWKREDFARFQQMMLKVFYPKNQQFLQGHNGAAITNYWANWDLCNIAAMQAIGILCDRRDIYDEAMSYFQNGKGNGAFDKAIYYVHDGNLGQWQEAGRDQGHTTLGIALMGPIMETAWNQGQDWYSRDNNRFLAGAEYVAKYNLGQDVPFEPYIWGTGPKGDRKEQTVVSADGRPAFRAGYELVYNHYVNRMGLAAPYSAQFAAHVRPEGGGGGHASSFDQLGFGTLTATRDPEVKYPKPSGLVVRKREGKAVLSWWGAQGAESYTVKRATTAEGPYTTVAGGIKDLLTYTDAPAGNSFYTVTATKAGKESAPSNVVSFASAPVQGVYLKFDETAGTTVANAASSSATGLLPNKGLWSQGRMGNAVLLNGKDQYVQLPAGVVSKLSGFTIATWVNLESTATWSRIFDFGDDRGQWMYLTPNRGNGMPRFEVSTVYGYNAQRIEGTIAFPAKEWVHVAVTLSGGKGTLYLNGVEAGSNPAIDFPPFRLGNTPRNWIGRSQTDRDPYLNGKVDEFRIYDGALTPAQIAELAKAK</sequence>
<evidence type="ECO:0000256" key="1">
    <source>
        <dbReference type="ARBA" id="ARBA00022729"/>
    </source>
</evidence>